<dbReference type="SUPFAM" id="SSF56801">
    <property type="entry name" value="Acetyl-CoA synthetase-like"/>
    <property type="match status" value="1"/>
</dbReference>
<dbReference type="PANTHER" id="PTHR24095:SF244">
    <property type="entry name" value="ACETYL-COENZYME A SYNTHETASE"/>
    <property type="match status" value="1"/>
</dbReference>
<dbReference type="GO" id="GO:0003987">
    <property type="term" value="F:acetate-CoA ligase activity"/>
    <property type="evidence" value="ECO:0007669"/>
    <property type="project" value="TreeGrafter"/>
</dbReference>
<dbReference type="AlphaFoldDB" id="A0A7I4YAR3"/>
<accession>A0A7I4YAR3</accession>
<organism evidence="1 2">
    <name type="scientific">Haemonchus contortus</name>
    <name type="common">Barber pole worm</name>
    <dbReference type="NCBI Taxonomy" id="6289"/>
    <lineage>
        <taxon>Eukaryota</taxon>
        <taxon>Metazoa</taxon>
        <taxon>Ecdysozoa</taxon>
        <taxon>Nematoda</taxon>
        <taxon>Chromadorea</taxon>
        <taxon>Rhabditida</taxon>
        <taxon>Rhabditina</taxon>
        <taxon>Rhabditomorpha</taxon>
        <taxon>Strongyloidea</taxon>
        <taxon>Trichostrongylidae</taxon>
        <taxon>Haemonchus</taxon>
    </lineage>
</organism>
<protein>
    <submittedName>
        <fullName evidence="2">DRMBL domain-containing protein</fullName>
    </submittedName>
</protein>
<dbReference type="GO" id="GO:0006085">
    <property type="term" value="P:acetyl-CoA biosynthetic process"/>
    <property type="evidence" value="ECO:0007669"/>
    <property type="project" value="TreeGrafter"/>
</dbReference>
<keyword evidence="1" id="KW-1185">Reference proteome</keyword>
<dbReference type="Proteomes" id="UP000025227">
    <property type="component" value="Unplaced"/>
</dbReference>
<proteinExistence type="predicted"/>
<dbReference type="PANTHER" id="PTHR24095">
    <property type="entry name" value="ACETYL-COENZYME A SYNTHETASE"/>
    <property type="match status" value="1"/>
</dbReference>
<evidence type="ECO:0000313" key="1">
    <source>
        <dbReference type="Proteomes" id="UP000025227"/>
    </source>
</evidence>
<evidence type="ECO:0000313" key="2">
    <source>
        <dbReference type="WBParaSite" id="HCON_00077710-00001"/>
    </source>
</evidence>
<dbReference type="Gene3D" id="3.40.50.12780">
    <property type="entry name" value="N-terminal domain of ligase-like"/>
    <property type="match status" value="1"/>
</dbReference>
<dbReference type="OrthoDB" id="5830402at2759"/>
<sequence length="338" mass="38334">MEPIYWNTEASELAPTTNVSYNCVDRYMSDPEFKHETALLWDGNFWDNDIHDYADLSWDVVDVLTNKIANVFKEYCESNPATATTSQLTELLQETFPKLIVTVDAFWQGHELLETKRQMDEAVSKAKVTSIKRILVIRHTAPNKGVPPPDEIYPGKRPCYKISFELNEDIDVEWRKEIVKAYTSCDPVWVAGSHPFAILPEWTPELHLRTVSTRQALMAAQELGSLTISDCLVLPHPQTPLGLIGCVAVWFCGKTLSTFEGTLNHPDPSRLKHVIKKFDLKSMILPKCELDADYMAMVPVPTLSRIITTVGNKNAIVGMFPNVEILEWNVEDFLQHSN</sequence>
<dbReference type="InterPro" id="IPR042099">
    <property type="entry name" value="ANL_N_sf"/>
</dbReference>
<reference evidence="2" key="1">
    <citation type="submission" date="2020-12" db="UniProtKB">
        <authorList>
            <consortium name="WormBaseParasite"/>
        </authorList>
    </citation>
    <scope>IDENTIFICATION</scope>
    <source>
        <strain evidence="2">MHco3</strain>
    </source>
</reference>
<dbReference type="WBParaSite" id="HCON_00077710-00001">
    <property type="protein sequence ID" value="HCON_00077710-00001"/>
    <property type="gene ID" value="HCON_00077710"/>
</dbReference>
<name>A0A7I4YAR3_HAECO</name>
<dbReference type="OMA" id="WIGNYYD"/>